<sequence>MVLLAIYLLVIYHVIIKFGGNVMSNNKLQRNPYSLDVKKSGTLNNSLAFYYNEIKEILLKGEYEFRQTVQNDDFNPGYELPPLDDRMVNFLNCSDVSWTEIDEYKNVNITILNMTKNKETQTTKIFASLIMVARVVAYINRSGKGVTIITPSSANKAMALREAVLRAISFKLVNPDKINIVSVIPANSIKKLRASGLNDDIYLNKSNPVLIFDGKKTVKELVNDFNKRYGAEISASGRNIWFTLTVENYIYADSLRAMIEMDFIKYFPERIQAHAVSSAYGLLGHNYGIKWLENKIQRDLKEKYFLVQHLYNPDMVLDLYYDSFSRENVPEYSQESDCLYYQNKTPYFPYVTSDTQEMLDTTFYSLRPTTSKQMKEIIRNNGGGGIVVSEQECLLRHKEIKKLLESTSVDIILPESFYDIYERSFSMVFTGVLNAIDRGLIKKYESVLLHATGLYCKGDYRCLDLETEIINVCSIEDINKVVTQTFSHG</sequence>
<evidence type="ECO:0000313" key="2">
    <source>
        <dbReference type="Proteomes" id="UP000009010"/>
    </source>
</evidence>
<dbReference type="STRING" id="745277.Rahaq2_2657"/>
<reference evidence="2" key="2">
    <citation type="submission" date="2012-01" db="EMBL/GenBank/DDBJ databases">
        <title>Complete sequence of chromosome of Rahnella aquatilis CIP 78.65.</title>
        <authorList>
            <person name="Lucas S."/>
            <person name="Han J."/>
            <person name="Lapidus A."/>
            <person name="Cheng J.-F."/>
            <person name="Goodwin L."/>
            <person name="Pitluck S."/>
            <person name="Peters L."/>
            <person name="Ovchinnikova G."/>
            <person name="Held B."/>
            <person name="Detter J.C."/>
            <person name="Han C."/>
            <person name="Tapia R."/>
            <person name="Land M."/>
            <person name="Hauser L."/>
            <person name="Kyrpides N."/>
            <person name="Ivanova N."/>
            <person name="Pagani I."/>
            <person name="Sobecky P."/>
            <person name="Martinez R."/>
            <person name="Woyke T."/>
        </authorList>
    </citation>
    <scope>NUCLEOTIDE SEQUENCE [LARGE SCALE GENOMIC DNA]</scope>
    <source>
        <strain evidence="2">ATCC 33071 / DSM 4594 / JCM 1683 / NBRC 105701 / NCIMB 13365 / CIP 78.65</strain>
    </source>
</reference>
<organism evidence="1 2">
    <name type="scientific">Rahnella aquatilis (strain ATCC 33071 / DSM 4594 / JCM 1683 / NBRC 105701 / NCIMB 13365 / CIP 78.65)</name>
    <dbReference type="NCBI Taxonomy" id="745277"/>
    <lineage>
        <taxon>Bacteria</taxon>
        <taxon>Pseudomonadati</taxon>
        <taxon>Pseudomonadota</taxon>
        <taxon>Gammaproteobacteria</taxon>
        <taxon>Enterobacterales</taxon>
        <taxon>Yersiniaceae</taxon>
        <taxon>Rahnella</taxon>
    </lineage>
</organism>
<gene>
    <name evidence="1" type="ordered locus">Rahaq2_2657</name>
</gene>
<name>H2IQY3_RAHAC</name>
<accession>H2IQY3</accession>
<dbReference type="eggNOG" id="ENOG5032XBB">
    <property type="taxonomic scope" value="Bacteria"/>
</dbReference>
<dbReference type="KEGG" id="raq:Rahaq2_2657"/>
<dbReference type="Pfam" id="PF19465">
    <property type="entry name" value="DUF6002"/>
    <property type="match status" value="1"/>
</dbReference>
<dbReference type="HOGENOM" id="CLU_606645_0_0_6"/>
<proteinExistence type="predicted"/>
<dbReference type="EMBL" id="CP003244">
    <property type="protein sequence ID" value="AEX52506.1"/>
    <property type="molecule type" value="Genomic_DNA"/>
</dbReference>
<keyword evidence="2" id="KW-1185">Reference proteome</keyword>
<reference evidence="1 2" key="1">
    <citation type="journal article" date="2012" name="J. Bacteriol.">
        <title>Complete Genome Sequence of Rahnella aquatilis CIP 78.65.</title>
        <authorList>
            <person name="Martinez R.J."/>
            <person name="Bruce D."/>
            <person name="Detter C."/>
            <person name="Goodwin L.A."/>
            <person name="Han J."/>
            <person name="Han C.S."/>
            <person name="Held B."/>
            <person name="Land M.L."/>
            <person name="Mikhailova N."/>
            <person name="Nolan M."/>
            <person name="Pennacchio L."/>
            <person name="Pitluck S."/>
            <person name="Tapia R."/>
            <person name="Woyke T."/>
            <person name="Sobecky P.A."/>
        </authorList>
    </citation>
    <scope>NUCLEOTIDE SEQUENCE [LARGE SCALE GENOMIC DNA]</scope>
    <source>
        <strain evidence="2">ATCC 33071 / DSM 4594 / JCM 1683 / NBRC 105701 / NCIMB 13365 / CIP 78.65</strain>
    </source>
</reference>
<dbReference type="InterPro" id="IPR046044">
    <property type="entry name" value="DUF6002"/>
</dbReference>
<dbReference type="PATRIC" id="fig|745277.3.peg.2565"/>
<evidence type="ECO:0000313" key="1">
    <source>
        <dbReference type="EMBL" id="AEX52506.1"/>
    </source>
</evidence>
<protein>
    <submittedName>
        <fullName evidence="1">Uncharacterized protein</fullName>
    </submittedName>
</protein>
<dbReference type="Proteomes" id="UP000009010">
    <property type="component" value="Chromosome"/>
</dbReference>
<dbReference type="AlphaFoldDB" id="H2IQY3"/>